<dbReference type="InterPro" id="IPR011050">
    <property type="entry name" value="Pectin_lyase_fold/virulence"/>
</dbReference>
<dbReference type="InterPro" id="IPR012334">
    <property type="entry name" value="Pectin_lyas_fold"/>
</dbReference>
<evidence type="ECO:0000256" key="1">
    <source>
        <dbReference type="SAM" id="SignalP"/>
    </source>
</evidence>
<keyword evidence="3" id="KW-1185">Reference proteome</keyword>
<feature type="chain" id="PRO_5032507227" evidence="1">
    <location>
        <begin position="19"/>
        <end position="309"/>
    </location>
</feature>
<evidence type="ECO:0000313" key="3">
    <source>
        <dbReference type="Proteomes" id="UP000570166"/>
    </source>
</evidence>
<organism evidence="2 3">
    <name type="scientific">Sphingomonas chungangi</name>
    <dbReference type="NCBI Taxonomy" id="2683589"/>
    <lineage>
        <taxon>Bacteria</taxon>
        <taxon>Pseudomonadati</taxon>
        <taxon>Pseudomonadota</taxon>
        <taxon>Alphaproteobacteria</taxon>
        <taxon>Sphingomonadales</taxon>
        <taxon>Sphingomonadaceae</taxon>
        <taxon>Sphingomonas</taxon>
    </lineage>
</organism>
<evidence type="ECO:0000313" key="2">
    <source>
        <dbReference type="EMBL" id="MBA2936605.1"/>
    </source>
</evidence>
<sequence>MKSLAAFVVLLSATAAQAQSAPPFVVQESGKGFWRLDDAVKSVNGGDATIVIAPGTYHDCAKVNQGRVAFRAKVSGSVIFDGGMCDGKATLVFEGTDAMVDGLTFQNLSNQDGNGAGIRLTKGNLTVMNSIFRNSEEGILTGEDPNGEIRVDRSTFSGLGSCAKSSGCAHALYVGHYGKLYVTRSRFEKGRGGHYLKTRSAVVSITDNSFDDAQGHGTNYTMDLCAGATGLIARNVMSGGPDRENHSAFIVIGAEQRDNPSAGLTITGNTATLTPGVSYSTTFVADYTHEPMKISGNTLGRGIKDFETR</sequence>
<dbReference type="AlphaFoldDB" id="A0A838LCY4"/>
<comment type="caution">
    <text evidence="2">The sequence shown here is derived from an EMBL/GenBank/DDBJ whole genome shotgun (WGS) entry which is preliminary data.</text>
</comment>
<dbReference type="Proteomes" id="UP000570166">
    <property type="component" value="Unassembled WGS sequence"/>
</dbReference>
<name>A0A838LCY4_9SPHN</name>
<reference evidence="2 3" key="1">
    <citation type="submission" date="2020-07" db="EMBL/GenBank/DDBJ databases">
        <authorList>
            <person name="Sun Q."/>
        </authorList>
    </citation>
    <scope>NUCLEOTIDE SEQUENCE [LARGE SCALE GENOMIC DNA]</scope>
    <source>
        <strain evidence="2 3">CGMCC 1.13654</strain>
    </source>
</reference>
<keyword evidence="1" id="KW-0732">Signal</keyword>
<dbReference type="Gene3D" id="2.160.20.10">
    <property type="entry name" value="Single-stranded right-handed beta-helix, Pectin lyase-like"/>
    <property type="match status" value="1"/>
</dbReference>
<dbReference type="SUPFAM" id="SSF51126">
    <property type="entry name" value="Pectin lyase-like"/>
    <property type="match status" value="1"/>
</dbReference>
<gene>
    <name evidence="2" type="ORF">HZF05_21205</name>
</gene>
<protein>
    <submittedName>
        <fullName evidence="2">Right-handed parallel beta-helix repeat-containing protein</fullName>
    </submittedName>
</protein>
<accession>A0A838LCY4</accession>
<feature type="signal peptide" evidence="1">
    <location>
        <begin position="1"/>
        <end position="18"/>
    </location>
</feature>
<dbReference type="RefSeq" id="WP_160364436.1">
    <property type="nucleotide sequence ID" value="NZ_JACEIB010000027.1"/>
</dbReference>
<proteinExistence type="predicted"/>
<dbReference type="EMBL" id="JACEIB010000027">
    <property type="protein sequence ID" value="MBA2936605.1"/>
    <property type="molecule type" value="Genomic_DNA"/>
</dbReference>